<evidence type="ECO:0000313" key="10">
    <source>
        <dbReference type="Proteomes" id="UP000019666"/>
    </source>
</evidence>
<keyword evidence="4" id="KW-0677">Repeat</keyword>
<comment type="subcellular location">
    <subcellularLocation>
        <location evidence="1">Membrane</location>
        <topology evidence="1">Multi-pass membrane protein</topology>
    </subcellularLocation>
</comment>
<evidence type="ECO:0000259" key="8">
    <source>
        <dbReference type="Pfam" id="PF03600"/>
    </source>
</evidence>
<accession>A0A017HPS4</accession>
<proteinExistence type="predicted"/>
<dbReference type="InterPro" id="IPR051679">
    <property type="entry name" value="DASS-Related_Transporters"/>
</dbReference>
<dbReference type="Proteomes" id="UP000019666">
    <property type="component" value="Unassembled WGS sequence"/>
</dbReference>
<protein>
    <submittedName>
        <fullName evidence="9">TrkA domain protein</fullName>
    </submittedName>
</protein>
<evidence type="ECO:0000256" key="6">
    <source>
        <dbReference type="ARBA" id="ARBA00023136"/>
    </source>
</evidence>
<keyword evidence="10" id="KW-1185">Reference proteome</keyword>
<feature type="domain" description="Citrate transporter-like" evidence="8">
    <location>
        <begin position="4"/>
        <end position="118"/>
    </location>
</feature>
<feature type="transmembrane region" description="Helical" evidence="7">
    <location>
        <begin position="100"/>
        <end position="120"/>
    </location>
</feature>
<evidence type="ECO:0000256" key="2">
    <source>
        <dbReference type="ARBA" id="ARBA00022448"/>
    </source>
</evidence>
<keyword evidence="5 7" id="KW-1133">Transmembrane helix</keyword>
<name>A0A017HPS4_9RHOB</name>
<evidence type="ECO:0000256" key="7">
    <source>
        <dbReference type="SAM" id="Phobius"/>
    </source>
</evidence>
<dbReference type="InterPro" id="IPR031312">
    <property type="entry name" value="Na/sul_symport_CS"/>
</dbReference>
<sequence>MELIVNGVAPWMQGWNPVLTIFAIYALCSLLTELLSNNAVAVVVTPVAIGLAKTLGLDPRPVLIAVMMGASFGFATPIGYQCNLLVYGPGGYKFSDFLKVGIPLNVLAGVVASLVIPLIWSL</sequence>
<evidence type="ECO:0000256" key="1">
    <source>
        <dbReference type="ARBA" id="ARBA00004141"/>
    </source>
</evidence>
<evidence type="ECO:0000256" key="5">
    <source>
        <dbReference type="ARBA" id="ARBA00022989"/>
    </source>
</evidence>
<dbReference type="HOGENOM" id="CLU_142917_0_0_5"/>
<dbReference type="GO" id="GO:0005886">
    <property type="term" value="C:plasma membrane"/>
    <property type="evidence" value="ECO:0007669"/>
    <property type="project" value="TreeGrafter"/>
</dbReference>
<dbReference type="STRING" id="442562.Rumeso_01908"/>
<feature type="transmembrane region" description="Helical" evidence="7">
    <location>
        <begin position="61"/>
        <end position="80"/>
    </location>
</feature>
<organism evidence="9 10">
    <name type="scientific">Rubellimicrobium mesophilum DSM 19309</name>
    <dbReference type="NCBI Taxonomy" id="442562"/>
    <lineage>
        <taxon>Bacteria</taxon>
        <taxon>Pseudomonadati</taxon>
        <taxon>Pseudomonadota</taxon>
        <taxon>Alphaproteobacteria</taxon>
        <taxon>Rhodobacterales</taxon>
        <taxon>Roseobacteraceae</taxon>
        <taxon>Rubellimicrobium</taxon>
    </lineage>
</organism>
<gene>
    <name evidence="9" type="ORF">Rumeso_01908</name>
</gene>
<dbReference type="AlphaFoldDB" id="A0A017HPS4"/>
<reference evidence="9 10" key="1">
    <citation type="submission" date="2013-02" db="EMBL/GenBank/DDBJ databases">
        <authorList>
            <person name="Fiebig A."/>
            <person name="Goeker M."/>
            <person name="Klenk H.-P.P."/>
        </authorList>
    </citation>
    <scope>NUCLEOTIDE SEQUENCE [LARGE SCALE GENOMIC DNA]</scope>
    <source>
        <strain evidence="9 10">DSM 19309</strain>
    </source>
</reference>
<dbReference type="InterPro" id="IPR004680">
    <property type="entry name" value="Cit_transptr-like_dom"/>
</dbReference>
<dbReference type="PROSITE" id="PS01271">
    <property type="entry name" value="NA_SULFATE"/>
    <property type="match status" value="1"/>
</dbReference>
<evidence type="ECO:0000313" key="9">
    <source>
        <dbReference type="EMBL" id="EYD76487.1"/>
    </source>
</evidence>
<dbReference type="EMBL" id="AOSK01000043">
    <property type="protein sequence ID" value="EYD76487.1"/>
    <property type="molecule type" value="Genomic_DNA"/>
</dbReference>
<keyword evidence="3 7" id="KW-0812">Transmembrane</keyword>
<keyword evidence="2" id="KW-0813">Transport</keyword>
<evidence type="ECO:0000256" key="3">
    <source>
        <dbReference type="ARBA" id="ARBA00022692"/>
    </source>
</evidence>
<feature type="transmembrane region" description="Helical" evidence="7">
    <location>
        <begin position="20"/>
        <end position="49"/>
    </location>
</feature>
<dbReference type="PANTHER" id="PTHR43652">
    <property type="entry name" value="BASIC AMINO ACID ANTIPORTER YFCC-RELATED"/>
    <property type="match status" value="1"/>
</dbReference>
<dbReference type="PANTHER" id="PTHR43652:SF2">
    <property type="entry name" value="BASIC AMINO ACID ANTIPORTER YFCC-RELATED"/>
    <property type="match status" value="1"/>
</dbReference>
<comment type="caution">
    <text evidence="9">The sequence shown here is derived from an EMBL/GenBank/DDBJ whole genome shotgun (WGS) entry which is preliminary data.</text>
</comment>
<dbReference type="Pfam" id="PF03600">
    <property type="entry name" value="CitMHS"/>
    <property type="match status" value="1"/>
</dbReference>
<dbReference type="GO" id="GO:0055085">
    <property type="term" value="P:transmembrane transport"/>
    <property type="evidence" value="ECO:0007669"/>
    <property type="project" value="InterPro"/>
</dbReference>
<evidence type="ECO:0000256" key="4">
    <source>
        <dbReference type="ARBA" id="ARBA00022737"/>
    </source>
</evidence>
<keyword evidence="6 7" id="KW-0472">Membrane</keyword>